<gene>
    <name evidence="1" type="ORF">Pla108_25410</name>
</gene>
<protein>
    <submittedName>
        <fullName evidence="1">Phage portal protein, lambda family</fullName>
    </submittedName>
</protein>
<dbReference type="OrthoDB" id="208663at2"/>
<dbReference type="AlphaFoldDB" id="A0A5C6ABL7"/>
<dbReference type="Pfam" id="PF05136">
    <property type="entry name" value="Phage_portal_2"/>
    <property type="match status" value="1"/>
</dbReference>
<dbReference type="RefSeq" id="WP_146445273.1">
    <property type="nucleotide sequence ID" value="NZ_SJPR01000003.1"/>
</dbReference>
<evidence type="ECO:0000313" key="2">
    <source>
        <dbReference type="Proteomes" id="UP000317421"/>
    </source>
</evidence>
<dbReference type="Proteomes" id="UP000317421">
    <property type="component" value="Unassembled WGS sequence"/>
</dbReference>
<dbReference type="InterPro" id="IPR006429">
    <property type="entry name" value="Phage_lambda_portal"/>
</dbReference>
<sequence length="465" mass="51829">MSESTRRPLEGRLERLEKRLLEAFEGLWGDYVDPRDAFSGEDGDWWAPVGFARGAGAGGPFTLPQLTDLRQECRQLALTNEFAINGHENRISYIVGSGHLYHATIRKGIEAPIALAQQVQEIVDEFQEANDWHERQQEIVRRLDRDGEVFLRYFDDGRGGARVRFVEPEQVAPLRDLPLDSPASHGVLTDADDVETVLGYYVDGELIDAREIQQRKANVDRNVKRGLPLYTAVRSNLRRAEKLLRNMSVVAEIQSAIALIRKHRSATRSGVEQFVADRSVASRLDGAGRTRRVTEYGPGTILDAPAGLEYEFPATGIDAGSYVTILQAELRAIAARLVMPEFMFTSDASNASYSSTMIAEGPAVKMFGRLQASMIEQDRRVFAVAIGNAVRYGRLPAAALDAVDLQVTAPTLQTRDRASEAQADEVAYRNGVLSTQTWSQRLGLDYDQEQKNRRLHAIDRQPEDS</sequence>
<dbReference type="GO" id="GO:0019068">
    <property type="term" value="P:virion assembly"/>
    <property type="evidence" value="ECO:0007669"/>
    <property type="project" value="InterPro"/>
</dbReference>
<name>A0A5C6ABL7_9BACT</name>
<accession>A0A5C6ABL7</accession>
<evidence type="ECO:0000313" key="1">
    <source>
        <dbReference type="EMBL" id="TWT96767.1"/>
    </source>
</evidence>
<proteinExistence type="predicted"/>
<comment type="caution">
    <text evidence="1">The sequence shown here is derived from an EMBL/GenBank/DDBJ whole genome shotgun (WGS) entry which is preliminary data.</text>
</comment>
<organism evidence="1 2">
    <name type="scientific">Botrimarina colliarenosi</name>
    <dbReference type="NCBI Taxonomy" id="2528001"/>
    <lineage>
        <taxon>Bacteria</taxon>
        <taxon>Pseudomonadati</taxon>
        <taxon>Planctomycetota</taxon>
        <taxon>Planctomycetia</taxon>
        <taxon>Pirellulales</taxon>
        <taxon>Lacipirellulaceae</taxon>
        <taxon>Botrimarina</taxon>
    </lineage>
</organism>
<dbReference type="EMBL" id="SJPR01000003">
    <property type="protein sequence ID" value="TWT96767.1"/>
    <property type="molecule type" value="Genomic_DNA"/>
</dbReference>
<keyword evidence="2" id="KW-1185">Reference proteome</keyword>
<reference evidence="1 2" key="1">
    <citation type="submission" date="2019-02" db="EMBL/GenBank/DDBJ databases">
        <title>Deep-cultivation of Planctomycetes and their phenomic and genomic characterization uncovers novel biology.</title>
        <authorList>
            <person name="Wiegand S."/>
            <person name="Jogler M."/>
            <person name="Boedeker C."/>
            <person name="Pinto D."/>
            <person name="Vollmers J."/>
            <person name="Rivas-Marin E."/>
            <person name="Kohn T."/>
            <person name="Peeters S.H."/>
            <person name="Heuer A."/>
            <person name="Rast P."/>
            <person name="Oberbeckmann S."/>
            <person name="Bunk B."/>
            <person name="Jeske O."/>
            <person name="Meyerdierks A."/>
            <person name="Storesund J.E."/>
            <person name="Kallscheuer N."/>
            <person name="Luecker S."/>
            <person name="Lage O.M."/>
            <person name="Pohl T."/>
            <person name="Merkel B.J."/>
            <person name="Hornburger P."/>
            <person name="Mueller R.-W."/>
            <person name="Bruemmer F."/>
            <person name="Labrenz M."/>
            <person name="Spormann A.M."/>
            <person name="Op Den Camp H."/>
            <person name="Overmann J."/>
            <person name="Amann R."/>
            <person name="Jetten M.S.M."/>
            <person name="Mascher T."/>
            <person name="Medema M.H."/>
            <person name="Devos D.P."/>
            <person name="Kaster A.-K."/>
            <person name="Ovreas L."/>
            <person name="Rohde M."/>
            <person name="Galperin M.Y."/>
            <person name="Jogler C."/>
        </authorList>
    </citation>
    <scope>NUCLEOTIDE SEQUENCE [LARGE SCALE GENOMIC DNA]</scope>
    <source>
        <strain evidence="1 2">Pla108</strain>
    </source>
</reference>
<dbReference type="GO" id="GO:0005198">
    <property type="term" value="F:structural molecule activity"/>
    <property type="evidence" value="ECO:0007669"/>
    <property type="project" value="InterPro"/>
</dbReference>